<evidence type="ECO:0000313" key="2">
    <source>
        <dbReference type="EMBL" id="GAA3722395.1"/>
    </source>
</evidence>
<evidence type="ECO:0000313" key="3">
    <source>
        <dbReference type="Proteomes" id="UP001500902"/>
    </source>
</evidence>
<sequence>MTRSRRILYRRTGTGMLRAAVNLSAPALPPWPGPGTPTEQWRSWLGPIWADDTFRRTVSNASRDLARQVEAVLDGRSSNARRARRAALAVARYAIRYEHRSTPFGLFAGVCLIDFGETSAVLVGEEHKIVARANPRALDEAITARESDAASMADIEVCVNNLAYVRDGRVFVPSEGASEFSLALTPALALVLQAAKSPIRHAALAGKLAAEFPQADEHRQAAFLAELLRHSLLRSALRAPATIVDPAADLPAGTLDAREREASVDVLLDAEVRLPETVAAELETAATALARLAPHPAGTEAWRRYTEQFAARWGDGAEVGLEQLVDPDNGLGLPGGFGSVAEPPRPMSRRGRLLLELAGTAAVERRQTVILSETLLEELEAAADQPPTTLAPHFEVCAQVQARSLPALDQGNFRVRVHTVSRAAGTMTGRFRHLFPQAPADQATLPTVDPVAELAQLSFHPSRVEADLLTRTPQVLPELVSVGEFRGSDDKVLFPADLVVGLRGSHLYLAVAATGQRLELLAPTAINFVWNNYTPPLVRFLAEISRAATPQVTWFDWGAAWTLPFTPALHYRRSILVAARWQLRARTLPGRSARLEEWGEHLHAWRCRAGVPERVLLAMDDQRLPLNLTREMDLDVLRTHLGGSPVTVLYDAPPPDADGWIGGRAHSIVVSVRAGR</sequence>
<proteinExistence type="predicted"/>
<dbReference type="Proteomes" id="UP001500902">
    <property type="component" value="Unassembled WGS sequence"/>
</dbReference>
<feature type="domain" description="Lantibiotic dehydratase N-terminal" evidence="1">
    <location>
        <begin position="257"/>
        <end position="637"/>
    </location>
</feature>
<dbReference type="RefSeq" id="WP_344897867.1">
    <property type="nucleotide sequence ID" value="NZ_BAAAZP010000293.1"/>
</dbReference>
<accession>A0ABP7EUN3</accession>
<name>A0ABP7EUN3_9ACTN</name>
<dbReference type="EMBL" id="BAAAZP010000293">
    <property type="protein sequence ID" value="GAA3722395.1"/>
    <property type="molecule type" value="Genomic_DNA"/>
</dbReference>
<feature type="domain" description="Lantibiotic dehydratase N-terminal" evidence="1">
    <location>
        <begin position="51"/>
        <end position="251"/>
    </location>
</feature>
<dbReference type="InterPro" id="IPR006827">
    <property type="entry name" value="Lant_deHydtase_N"/>
</dbReference>
<protein>
    <recommendedName>
        <fullName evidence="1">Lantibiotic dehydratase N-terminal domain-containing protein</fullName>
    </recommendedName>
</protein>
<reference evidence="3" key="1">
    <citation type="journal article" date="2019" name="Int. J. Syst. Evol. Microbiol.">
        <title>The Global Catalogue of Microorganisms (GCM) 10K type strain sequencing project: providing services to taxonomists for standard genome sequencing and annotation.</title>
        <authorList>
            <consortium name="The Broad Institute Genomics Platform"/>
            <consortium name="The Broad Institute Genome Sequencing Center for Infectious Disease"/>
            <person name="Wu L."/>
            <person name="Ma J."/>
        </authorList>
    </citation>
    <scope>NUCLEOTIDE SEQUENCE [LARGE SCALE GENOMIC DNA]</scope>
    <source>
        <strain evidence="3">JCM 16904</strain>
    </source>
</reference>
<comment type="caution">
    <text evidence="2">The sequence shown here is derived from an EMBL/GenBank/DDBJ whole genome shotgun (WGS) entry which is preliminary data.</text>
</comment>
<keyword evidence="3" id="KW-1185">Reference proteome</keyword>
<organism evidence="2 3">
    <name type="scientific">Nonomuraea antimicrobica</name>
    <dbReference type="NCBI Taxonomy" id="561173"/>
    <lineage>
        <taxon>Bacteria</taxon>
        <taxon>Bacillati</taxon>
        <taxon>Actinomycetota</taxon>
        <taxon>Actinomycetes</taxon>
        <taxon>Streptosporangiales</taxon>
        <taxon>Streptosporangiaceae</taxon>
        <taxon>Nonomuraea</taxon>
    </lineage>
</organism>
<gene>
    <name evidence="2" type="ORF">GCM10022224_104230</name>
</gene>
<evidence type="ECO:0000259" key="1">
    <source>
        <dbReference type="Pfam" id="PF04738"/>
    </source>
</evidence>
<dbReference type="Pfam" id="PF04738">
    <property type="entry name" value="Lant_dehydr_N"/>
    <property type="match status" value="2"/>
</dbReference>